<name>A0A897MWC7_9EURY</name>
<evidence type="ECO:0000256" key="3">
    <source>
        <dbReference type="ARBA" id="ARBA00022692"/>
    </source>
</evidence>
<feature type="transmembrane region" description="Helical" evidence="8">
    <location>
        <begin position="296"/>
        <end position="318"/>
    </location>
</feature>
<dbReference type="GeneID" id="68854184"/>
<dbReference type="CDD" id="cd13956">
    <property type="entry name" value="PT_UbiA"/>
    <property type="match status" value="1"/>
</dbReference>
<evidence type="ECO:0000256" key="1">
    <source>
        <dbReference type="ARBA" id="ARBA00004141"/>
    </source>
</evidence>
<dbReference type="GO" id="GO:0016872">
    <property type="term" value="F:intramolecular lyase activity"/>
    <property type="evidence" value="ECO:0007669"/>
    <property type="project" value="InterPro"/>
</dbReference>
<feature type="domain" description="Lycopene cyclase" evidence="9">
    <location>
        <begin position="300"/>
        <end position="384"/>
    </location>
</feature>
<evidence type="ECO:0000256" key="2">
    <source>
        <dbReference type="ARBA" id="ARBA00004829"/>
    </source>
</evidence>
<feature type="transmembrane region" description="Helical" evidence="8">
    <location>
        <begin position="265"/>
        <end position="284"/>
    </location>
</feature>
<feature type="transmembrane region" description="Helical" evidence="8">
    <location>
        <begin position="47"/>
        <end position="66"/>
    </location>
</feature>
<dbReference type="InterPro" id="IPR017825">
    <property type="entry name" value="Lycopene_cyclase_dom"/>
</dbReference>
<gene>
    <name evidence="10" type="primary">menA</name>
    <name evidence="10" type="ORF">HSR121_0537</name>
</gene>
<feature type="transmembrane region" description="Helical" evidence="8">
    <location>
        <begin position="167"/>
        <end position="186"/>
    </location>
</feature>
<sequence>MAIARHGAGPAPAIRALASQVHPVFMLPPVAVSLTGALLAARTEGTFAAGVAALHALAIFAAVYTAHVKDGYVDFFVRGEDDDHPLSVSGCRVALIAAGTVFAGTLAGLWATTGPVAVALTAPTWALGYFHAPQLDTGPISATGGYPVGIGLALLGGYAAQGGQFGPTVLGLAGVLVAVLLGIKVIDDAQDLAYDRSIDKRTVAVVLGPARARQLAYALLAAGSGLIVVLAAIGVFPTGSVMAAFAFGAVAAISRRAGPRVATMLLVRGAYVLLALLLVALWYRPFSGPLPADVGILGPYTYLATEVVFGIAALALLVRADALTRAARTIAVLYPVAYVWDWYTLEVGVFAIELRTGIDLLGIPVEEHLFMLVVPALVLGIHETLTSMDETPTDADR</sequence>
<dbReference type="RefSeq" id="WP_418886452.1">
    <property type="nucleotide sequence ID" value="NZ_CP064787.1"/>
</dbReference>
<evidence type="ECO:0000256" key="4">
    <source>
        <dbReference type="ARBA" id="ARBA00022746"/>
    </source>
</evidence>
<keyword evidence="3 8" id="KW-0812">Transmembrane</keyword>
<evidence type="ECO:0000259" key="9">
    <source>
        <dbReference type="Pfam" id="PF18916"/>
    </source>
</evidence>
<feature type="transmembrane region" description="Helical" evidence="8">
    <location>
        <begin position="226"/>
        <end position="253"/>
    </location>
</feature>
<evidence type="ECO:0000256" key="7">
    <source>
        <dbReference type="ARBA" id="ARBA00023235"/>
    </source>
</evidence>
<feature type="transmembrane region" description="Helical" evidence="8">
    <location>
        <begin position="140"/>
        <end position="160"/>
    </location>
</feature>
<comment type="subcellular location">
    <subcellularLocation>
        <location evidence="1">Membrane</location>
        <topology evidence="1">Multi-pass membrane protein</topology>
    </subcellularLocation>
</comment>
<dbReference type="EMBL" id="CP064787">
    <property type="protein sequence ID" value="QSG04892.1"/>
    <property type="molecule type" value="Genomic_DNA"/>
</dbReference>
<evidence type="ECO:0000256" key="5">
    <source>
        <dbReference type="ARBA" id="ARBA00022989"/>
    </source>
</evidence>
<proteinExistence type="predicted"/>
<keyword evidence="5 8" id="KW-1133">Transmembrane helix</keyword>
<protein>
    <submittedName>
        <fullName evidence="10">1,4-dihydroxy-2-naphthoate octaprenyltransferase</fullName>
    </submittedName>
</protein>
<keyword evidence="6 8" id="KW-0472">Membrane</keyword>
<dbReference type="GO" id="GO:0016740">
    <property type="term" value="F:transferase activity"/>
    <property type="evidence" value="ECO:0007669"/>
    <property type="project" value="UniProtKB-KW"/>
</dbReference>
<dbReference type="Proteomes" id="UP000663525">
    <property type="component" value="Chromosome"/>
</dbReference>
<comment type="pathway">
    <text evidence="2">Carotenoid biosynthesis.</text>
</comment>
<reference evidence="10" key="1">
    <citation type="submission" date="2020-11" db="EMBL/GenBank/DDBJ databases">
        <title>Carbohydrate-dependent, anaerobic sulfur respiration: A novel catabolism in halophilic archaea.</title>
        <authorList>
            <person name="Sorokin D.Y."/>
            <person name="Messina E."/>
            <person name="Smedile F."/>
            <person name="La Cono V."/>
            <person name="Hallsworth J.E."/>
            <person name="Yakimov M.M."/>
        </authorList>
    </citation>
    <scope>NUCLEOTIDE SEQUENCE</scope>
    <source>
        <strain evidence="10">HSR12-1</strain>
    </source>
</reference>
<dbReference type="GO" id="GO:0016117">
    <property type="term" value="P:carotenoid biosynthetic process"/>
    <property type="evidence" value="ECO:0007669"/>
    <property type="project" value="UniProtKB-KW"/>
</dbReference>
<dbReference type="NCBIfam" id="TIGR03462">
    <property type="entry name" value="CarR_dom_SF"/>
    <property type="match status" value="1"/>
</dbReference>
<dbReference type="Pfam" id="PF18916">
    <property type="entry name" value="Lycopene_cyc"/>
    <property type="match status" value="1"/>
</dbReference>
<keyword evidence="4" id="KW-0125">Carotenoid biosynthesis</keyword>
<evidence type="ECO:0000256" key="8">
    <source>
        <dbReference type="SAM" id="Phobius"/>
    </source>
</evidence>
<accession>A0A897MWC7</accession>
<organism evidence="10 11">
    <name type="scientific">Halapricum desulfuricans</name>
    <dbReference type="NCBI Taxonomy" id="2841257"/>
    <lineage>
        <taxon>Archaea</taxon>
        <taxon>Methanobacteriati</taxon>
        <taxon>Methanobacteriota</taxon>
        <taxon>Stenosarchaea group</taxon>
        <taxon>Halobacteria</taxon>
        <taxon>Halobacteriales</taxon>
        <taxon>Haloarculaceae</taxon>
        <taxon>Halapricum</taxon>
    </lineage>
</organism>
<dbReference type="AlphaFoldDB" id="A0A897MWC7"/>
<feature type="transmembrane region" description="Helical" evidence="8">
    <location>
        <begin position="21"/>
        <end position="41"/>
    </location>
</feature>
<evidence type="ECO:0000313" key="11">
    <source>
        <dbReference type="Proteomes" id="UP000663525"/>
    </source>
</evidence>
<keyword evidence="10" id="KW-0808">Transferase</keyword>
<feature type="transmembrane region" description="Helical" evidence="8">
    <location>
        <begin position="93"/>
        <end position="120"/>
    </location>
</feature>
<evidence type="ECO:0000256" key="6">
    <source>
        <dbReference type="ARBA" id="ARBA00023136"/>
    </source>
</evidence>
<dbReference type="GO" id="GO:0045436">
    <property type="term" value="F:lycopene beta cyclase activity"/>
    <property type="evidence" value="ECO:0007669"/>
    <property type="project" value="UniProtKB-ARBA"/>
</dbReference>
<dbReference type="GO" id="GO:0016020">
    <property type="term" value="C:membrane"/>
    <property type="evidence" value="ECO:0007669"/>
    <property type="project" value="UniProtKB-SubCell"/>
</dbReference>
<keyword evidence="7" id="KW-0413">Isomerase</keyword>
<evidence type="ECO:0000313" key="10">
    <source>
        <dbReference type="EMBL" id="QSG04892.1"/>
    </source>
</evidence>